<dbReference type="OrthoDB" id="9761532at2"/>
<evidence type="ECO:0000256" key="3">
    <source>
        <dbReference type="ARBA" id="ARBA00022801"/>
    </source>
</evidence>
<evidence type="ECO:0000313" key="6">
    <source>
        <dbReference type="Proteomes" id="UP000050417"/>
    </source>
</evidence>
<gene>
    <name evidence="5" type="ORF">ADN00_00235</name>
</gene>
<dbReference type="Pfam" id="PF07687">
    <property type="entry name" value="M20_dimer"/>
    <property type="match status" value="1"/>
</dbReference>
<dbReference type="NCBIfam" id="NF006579">
    <property type="entry name" value="PRK09104.1"/>
    <property type="match status" value="1"/>
</dbReference>
<dbReference type="PATRIC" id="fig|1134406.4.peg.3441"/>
<keyword evidence="1" id="KW-0645">Protease</keyword>
<dbReference type="Proteomes" id="UP000050417">
    <property type="component" value="Unassembled WGS sequence"/>
</dbReference>
<dbReference type="PANTHER" id="PTHR43270">
    <property type="entry name" value="BETA-ALA-HIS DIPEPTIDASE"/>
    <property type="match status" value="1"/>
</dbReference>
<dbReference type="InterPro" id="IPR051458">
    <property type="entry name" value="Cyt/Met_Dipeptidase"/>
</dbReference>
<comment type="caution">
    <text evidence="5">The sequence shown here is derived from an EMBL/GenBank/DDBJ whole genome shotgun (WGS) entry which is preliminary data.</text>
</comment>
<protein>
    <recommendedName>
        <fullName evidence="4">Peptidase M20 dimerisation domain-containing protein</fullName>
    </recommendedName>
</protein>
<sequence length="456" mass="49801">MYDQRSAAIQLAESQRHQTLADLKELVKIPSISTSQENYQDMLKAANWIAAYLSKIGMKNVQLLPTAGNPAVYGEAILDSSYPTVLIYGHYDVQPPDPLELWKSDPFDPVQDGDLLFGRGTSDMKGQILACIAAVDATLKTGGLKVNIKFIVEGEEEIGSPNLASAIRAHKDLLACDFVLNPDTGMVGENIPAITYGLRGLSYFEIKVTGPDHDLHSGLFGGIVHNPAQALAEVIAAMHDENGRVTLPGFYDDVRVLDEKERAELSRLPVSDDDFLRQTGAPALWGEKGFTPVERLGARPTLEVHGLYSGFIGEGQKTVLPSYAIAKISSRLVPNQDHEKVYQQLLAFLQEKMPPTVKWEAKKLSGGAPLLINPDQPATIAFAHALETAFQVKPVFKLEGGSVPVTTDLQEILGVQSILTGFGLPEDNIHSPNERLHLPTFYKGIDTIVHFLYNIG</sequence>
<dbReference type="NCBIfam" id="NF006053">
    <property type="entry name" value="PRK08201.1"/>
    <property type="match status" value="1"/>
</dbReference>
<evidence type="ECO:0000313" key="5">
    <source>
        <dbReference type="EMBL" id="KPL81013.1"/>
    </source>
</evidence>
<dbReference type="GO" id="GO:0006508">
    <property type="term" value="P:proteolysis"/>
    <property type="evidence" value="ECO:0007669"/>
    <property type="project" value="UniProtKB-KW"/>
</dbReference>
<reference evidence="5 6" key="1">
    <citation type="submission" date="2015-07" db="EMBL/GenBank/DDBJ databases">
        <title>Genome sequence of Ornatilinea apprima DSM 23815.</title>
        <authorList>
            <person name="Hemp J."/>
            <person name="Ward L.M."/>
            <person name="Pace L.A."/>
            <person name="Fischer W.W."/>
        </authorList>
    </citation>
    <scope>NUCLEOTIDE SEQUENCE [LARGE SCALE GENOMIC DNA]</scope>
    <source>
        <strain evidence="5 6">P3M-1</strain>
    </source>
</reference>
<dbReference type="GO" id="GO:0008233">
    <property type="term" value="F:peptidase activity"/>
    <property type="evidence" value="ECO:0007669"/>
    <property type="project" value="UniProtKB-KW"/>
</dbReference>
<accession>A0A0P6XL62</accession>
<keyword evidence="3" id="KW-0378">Hydrolase</keyword>
<dbReference type="InterPro" id="IPR002933">
    <property type="entry name" value="Peptidase_M20"/>
</dbReference>
<dbReference type="PANTHER" id="PTHR43270:SF12">
    <property type="entry name" value="SUCCINYL-DIAMINOPIMELATE DESUCCINYLASE"/>
    <property type="match status" value="1"/>
</dbReference>
<evidence type="ECO:0000256" key="2">
    <source>
        <dbReference type="ARBA" id="ARBA00022723"/>
    </source>
</evidence>
<dbReference type="STRING" id="1134406.ADN00_00235"/>
<keyword evidence="2" id="KW-0479">Metal-binding</keyword>
<dbReference type="AlphaFoldDB" id="A0A0P6XL62"/>
<keyword evidence="6" id="KW-1185">Reference proteome</keyword>
<evidence type="ECO:0000256" key="1">
    <source>
        <dbReference type="ARBA" id="ARBA00022670"/>
    </source>
</evidence>
<dbReference type="GO" id="GO:0046872">
    <property type="term" value="F:metal ion binding"/>
    <property type="evidence" value="ECO:0007669"/>
    <property type="project" value="UniProtKB-KW"/>
</dbReference>
<dbReference type="NCBIfam" id="NF005914">
    <property type="entry name" value="PRK07907.1"/>
    <property type="match status" value="1"/>
</dbReference>
<dbReference type="Pfam" id="PF01546">
    <property type="entry name" value="Peptidase_M20"/>
    <property type="match status" value="1"/>
</dbReference>
<evidence type="ECO:0000259" key="4">
    <source>
        <dbReference type="Pfam" id="PF07687"/>
    </source>
</evidence>
<dbReference type="Gene3D" id="3.40.630.10">
    <property type="entry name" value="Zn peptidases"/>
    <property type="match status" value="1"/>
</dbReference>
<dbReference type="EMBL" id="LGCL01000002">
    <property type="protein sequence ID" value="KPL81013.1"/>
    <property type="molecule type" value="Genomic_DNA"/>
</dbReference>
<organism evidence="5 6">
    <name type="scientific">Ornatilinea apprima</name>
    <dbReference type="NCBI Taxonomy" id="1134406"/>
    <lineage>
        <taxon>Bacteria</taxon>
        <taxon>Bacillati</taxon>
        <taxon>Chloroflexota</taxon>
        <taxon>Anaerolineae</taxon>
        <taxon>Anaerolineales</taxon>
        <taxon>Anaerolineaceae</taxon>
        <taxon>Ornatilinea</taxon>
    </lineage>
</organism>
<dbReference type="SUPFAM" id="SSF53187">
    <property type="entry name" value="Zn-dependent exopeptidases"/>
    <property type="match status" value="1"/>
</dbReference>
<dbReference type="Gene3D" id="3.30.70.360">
    <property type="match status" value="1"/>
</dbReference>
<proteinExistence type="predicted"/>
<dbReference type="InterPro" id="IPR011650">
    <property type="entry name" value="Peptidase_M20_dimer"/>
</dbReference>
<feature type="domain" description="Peptidase M20 dimerisation" evidence="4">
    <location>
        <begin position="196"/>
        <end position="355"/>
    </location>
</feature>
<name>A0A0P6XL62_9CHLR</name>
<dbReference type="RefSeq" id="WP_075060947.1">
    <property type="nucleotide sequence ID" value="NZ_LGCL01000002.1"/>
</dbReference>